<evidence type="ECO:0000313" key="2">
    <source>
        <dbReference type="EMBL" id="EUA55111.1"/>
    </source>
</evidence>
<proteinExistence type="predicted"/>
<comment type="caution">
    <text evidence="2">The sequence shown here is derived from an EMBL/GenBank/DDBJ whole genome shotgun (WGS) entry which is preliminary data.</text>
</comment>
<feature type="region of interest" description="Disordered" evidence="1">
    <location>
        <begin position="1"/>
        <end position="47"/>
    </location>
</feature>
<dbReference type="Proteomes" id="UP000020825">
    <property type="component" value="Unassembled WGS sequence"/>
</dbReference>
<evidence type="ECO:0000256" key="1">
    <source>
        <dbReference type="SAM" id="MobiDB-lite"/>
    </source>
</evidence>
<gene>
    <name evidence="2" type="ORF">I550_3262</name>
</gene>
<reference evidence="2 3" key="1">
    <citation type="submission" date="2013-12" db="EMBL/GenBank/DDBJ databases">
        <authorList>
            <person name="Zelazny A."/>
            <person name="Olivier K."/>
            <person name="Holland S."/>
            <person name="Lenaerts A."/>
            <person name="Ordway D."/>
            <person name="DeGroote M.A."/>
            <person name="Parker T."/>
            <person name="Sizemore C."/>
            <person name="Tallon L.J."/>
            <person name="Sadzewicz L.K."/>
            <person name="Sengamalay N."/>
            <person name="Fraser C.M."/>
            <person name="Hine E."/>
            <person name="Shefchek K.A."/>
            <person name="Das S.P."/>
            <person name="Tettelin H."/>
        </authorList>
    </citation>
    <scope>NUCLEOTIDE SEQUENCE [LARGE SCALE GENOMIC DNA]</scope>
    <source>
        <strain evidence="2 3">1956</strain>
    </source>
</reference>
<sequence>MDLKKVFRPTSPIRHGRHQQKEAVLCPPPSDNGRDAALEVSATPRWK</sequence>
<protein>
    <submittedName>
        <fullName evidence="2">Uncharacterized protein</fullName>
    </submittedName>
</protein>
<dbReference type="EMBL" id="JAOG01000002">
    <property type="protein sequence ID" value="EUA55111.1"/>
    <property type="molecule type" value="Genomic_DNA"/>
</dbReference>
<dbReference type="PATRIC" id="fig|1299331.3.peg.3180"/>
<accession>X8CH11</accession>
<organism evidence="2 3">
    <name type="scientific">Mycobacterium intracellulare 1956</name>
    <dbReference type="NCBI Taxonomy" id="1299331"/>
    <lineage>
        <taxon>Bacteria</taxon>
        <taxon>Bacillati</taxon>
        <taxon>Actinomycetota</taxon>
        <taxon>Actinomycetes</taxon>
        <taxon>Mycobacteriales</taxon>
        <taxon>Mycobacteriaceae</taxon>
        <taxon>Mycobacterium</taxon>
        <taxon>Mycobacterium avium complex (MAC)</taxon>
    </lineage>
</organism>
<name>X8CH11_MYCIT</name>
<dbReference type="AlphaFoldDB" id="X8CH11"/>
<evidence type="ECO:0000313" key="3">
    <source>
        <dbReference type="Proteomes" id="UP000020825"/>
    </source>
</evidence>